<organism evidence="1 2">
    <name type="scientific">Purpureocillium takamizusanense</name>
    <dbReference type="NCBI Taxonomy" id="2060973"/>
    <lineage>
        <taxon>Eukaryota</taxon>
        <taxon>Fungi</taxon>
        <taxon>Dikarya</taxon>
        <taxon>Ascomycota</taxon>
        <taxon>Pezizomycotina</taxon>
        <taxon>Sordariomycetes</taxon>
        <taxon>Hypocreomycetidae</taxon>
        <taxon>Hypocreales</taxon>
        <taxon>Ophiocordycipitaceae</taxon>
        <taxon>Purpureocillium</taxon>
    </lineage>
</organism>
<reference evidence="1" key="1">
    <citation type="submission" date="2021-11" db="EMBL/GenBank/DDBJ databases">
        <title>Purpureocillium_takamizusanense_genome.</title>
        <authorList>
            <person name="Nguyen N.-H."/>
        </authorList>
    </citation>
    <scope>NUCLEOTIDE SEQUENCE</scope>
    <source>
        <strain evidence="1">PT3</strain>
    </source>
</reference>
<proteinExistence type="predicted"/>
<dbReference type="RefSeq" id="XP_047848243.1">
    <property type="nucleotide sequence ID" value="XM_047992229.1"/>
</dbReference>
<dbReference type="AlphaFoldDB" id="A0A9Q8QST5"/>
<accession>A0A9Q8QST5</accession>
<dbReference type="EMBL" id="CP086365">
    <property type="protein sequence ID" value="UNI24762.1"/>
    <property type="molecule type" value="Genomic_DNA"/>
</dbReference>
<gene>
    <name evidence="1" type="ORF">JDV02_010486</name>
</gene>
<evidence type="ECO:0000313" key="1">
    <source>
        <dbReference type="EMBL" id="UNI24762.1"/>
    </source>
</evidence>
<keyword evidence="2" id="KW-1185">Reference proteome</keyword>
<protein>
    <submittedName>
        <fullName evidence="1">Uncharacterized protein</fullName>
    </submittedName>
</protein>
<dbReference type="Proteomes" id="UP000829364">
    <property type="component" value="Chromosome 12"/>
</dbReference>
<name>A0A9Q8QST5_9HYPO</name>
<dbReference type="GeneID" id="72072430"/>
<dbReference type="OrthoDB" id="4424523at2759"/>
<dbReference type="KEGG" id="ptkz:JDV02_010486"/>
<evidence type="ECO:0000313" key="2">
    <source>
        <dbReference type="Proteomes" id="UP000829364"/>
    </source>
</evidence>
<sequence>MSLRMYVKAASCTRIPFAPVAHHQHMRAAAVGIAAAVSAAWGIRGRSGLSTGAQVDRAFYSTKKCVLVEENMPPNWREKLREFEANLDRPELERRLEALQQPSHLEGVERALDSAQLRPGASWGLAVYRTDYKDDAKWQEMCARLEMDVRESSEYYVDNGIFDRHRFVFMDDKARFDGASPAQVRVHFEQWAKEELARDWAVQPVTEDMHQTMYGPPDKPNHGAITSVGTRYNVCMVIDDVCLQSLDRAGGLAAAFVMLVNRDSSLSREATEEYEHPDYTEGWMYDHNEGPGGWIYISMWDYVDTYNALSESDEWVERFMWPSMVYGTMGLGLERSPAFWRQETLTKEGTAEKK</sequence>